<reference evidence="3" key="1">
    <citation type="journal article" date="2010" name="Nat. Biotechnol.">
        <title>Draft genome sequence of the oilseed species Ricinus communis.</title>
        <authorList>
            <person name="Chan A.P."/>
            <person name="Crabtree J."/>
            <person name="Zhao Q."/>
            <person name="Lorenzi H."/>
            <person name="Orvis J."/>
            <person name="Puiu D."/>
            <person name="Melake-Berhan A."/>
            <person name="Jones K.M."/>
            <person name="Redman J."/>
            <person name="Chen G."/>
            <person name="Cahoon E.B."/>
            <person name="Gedil M."/>
            <person name="Stanke M."/>
            <person name="Haas B.J."/>
            <person name="Wortman J.R."/>
            <person name="Fraser-Liggett C.M."/>
            <person name="Ravel J."/>
            <person name="Rabinowicz P.D."/>
        </authorList>
    </citation>
    <scope>NUCLEOTIDE SEQUENCE [LARGE SCALE GENOMIC DNA]</scope>
    <source>
        <strain evidence="3">cv. Hale</strain>
    </source>
</reference>
<accession>B9TLQ8</accession>
<dbReference type="eggNOG" id="ENOG502SG90">
    <property type="taxonomic scope" value="Eukaryota"/>
</dbReference>
<dbReference type="SUPFAM" id="SSF52540">
    <property type="entry name" value="P-loop containing nucleoside triphosphate hydrolases"/>
    <property type="match status" value="1"/>
</dbReference>
<dbReference type="AlphaFoldDB" id="B9TLQ8"/>
<protein>
    <recommendedName>
        <fullName evidence="1">DNA2/NAM7 helicase helicase domain-containing protein</fullName>
    </recommendedName>
</protein>
<dbReference type="Pfam" id="PF13086">
    <property type="entry name" value="AAA_11"/>
    <property type="match status" value="1"/>
</dbReference>
<dbReference type="InterPro" id="IPR041677">
    <property type="entry name" value="DNA2/NAM7_AAA_11"/>
</dbReference>
<feature type="domain" description="DNA2/NAM7 helicase helicase" evidence="1">
    <location>
        <begin position="117"/>
        <end position="180"/>
    </location>
</feature>
<feature type="non-terminal residue" evidence="2">
    <location>
        <position position="297"/>
    </location>
</feature>
<organism evidence="2 3">
    <name type="scientific">Ricinus communis</name>
    <name type="common">Castor bean</name>
    <dbReference type="NCBI Taxonomy" id="3988"/>
    <lineage>
        <taxon>Eukaryota</taxon>
        <taxon>Viridiplantae</taxon>
        <taxon>Streptophyta</taxon>
        <taxon>Embryophyta</taxon>
        <taxon>Tracheophyta</taxon>
        <taxon>Spermatophyta</taxon>
        <taxon>Magnoliopsida</taxon>
        <taxon>eudicotyledons</taxon>
        <taxon>Gunneridae</taxon>
        <taxon>Pentapetalae</taxon>
        <taxon>rosids</taxon>
        <taxon>fabids</taxon>
        <taxon>Malpighiales</taxon>
        <taxon>Euphorbiaceae</taxon>
        <taxon>Acalyphoideae</taxon>
        <taxon>Acalypheae</taxon>
        <taxon>Ricinus</taxon>
    </lineage>
</organism>
<evidence type="ECO:0000259" key="1">
    <source>
        <dbReference type="Pfam" id="PF13086"/>
    </source>
</evidence>
<dbReference type="Proteomes" id="UP000008311">
    <property type="component" value="Unassembled WGS sequence"/>
</dbReference>
<keyword evidence="3" id="KW-1185">Reference proteome</keyword>
<name>B9TLQ8_RICCO</name>
<dbReference type="FunFam" id="3.40.50.300:FF:002475">
    <property type="entry name" value="DNA helicase related protein"/>
    <property type="match status" value="1"/>
</dbReference>
<dbReference type="EMBL" id="EQ987256">
    <property type="protein sequence ID" value="EEF23206.1"/>
    <property type="molecule type" value="Genomic_DNA"/>
</dbReference>
<dbReference type="InterPro" id="IPR027417">
    <property type="entry name" value="P-loop_NTPase"/>
</dbReference>
<evidence type="ECO:0000313" key="2">
    <source>
        <dbReference type="EMBL" id="EEF23206.1"/>
    </source>
</evidence>
<proteinExistence type="predicted"/>
<dbReference type="GO" id="GO:0004386">
    <property type="term" value="F:helicase activity"/>
    <property type="evidence" value="ECO:0007669"/>
    <property type="project" value="InterPro"/>
</dbReference>
<evidence type="ECO:0000313" key="3">
    <source>
        <dbReference type="Proteomes" id="UP000008311"/>
    </source>
</evidence>
<dbReference type="InParanoid" id="B9TLQ8"/>
<dbReference type="Gene3D" id="3.40.50.300">
    <property type="entry name" value="P-loop containing nucleotide triphosphate hydrolases"/>
    <property type="match status" value="1"/>
</dbReference>
<gene>
    <name evidence="2" type="ORF">RCOM_1939730</name>
</gene>
<sequence>MLRQDFNLNLGVVDGDLPHDDAGLDVALIWKTVSHAVRDIKGWEVSDEVVLASFSFAKYLMWVDLAQRTDQLRQNPVVRHLIDTPRESYPSTVEFPLAKQLDRDFTPDATFCPLPADSSQLSAVMAAAKGKDFVLIGPPGTGKSQTIANLIAQCLAEGKRVLFVSEKIAALDVVYRRLREVGLGEFCLELHSSKARKLDVITQLQKAWEAQGDVDPDEWRAQAAKLKRFRDELNQYVDRLHRRHRNGLTIYKAIGIVVDGEDVPQLDLSWAGPDTHDHAQLDGLRELAERLQVNAEA</sequence>